<accession>A0A8T0VTK2</accession>
<evidence type="ECO:0000256" key="1">
    <source>
        <dbReference type="SAM" id="MobiDB-lite"/>
    </source>
</evidence>
<dbReference type="Proteomes" id="UP000823388">
    <property type="component" value="Chromosome 2N"/>
</dbReference>
<dbReference type="EMBL" id="CM029040">
    <property type="protein sequence ID" value="KAG2638145.1"/>
    <property type="molecule type" value="Genomic_DNA"/>
</dbReference>
<proteinExistence type="predicted"/>
<feature type="region of interest" description="Disordered" evidence="1">
    <location>
        <begin position="194"/>
        <end position="230"/>
    </location>
</feature>
<evidence type="ECO:0000313" key="3">
    <source>
        <dbReference type="Proteomes" id="UP000823388"/>
    </source>
</evidence>
<evidence type="ECO:0000313" key="2">
    <source>
        <dbReference type="EMBL" id="KAG2638145.1"/>
    </source>
</evidence>
<comment type="caution">
    <text evidence="2">The sequence shown here is derived from an EMBL/GenBank/DDBJ whole genome shotgun (WGS) entry which is preliminary data.</text>
</comment>
<reference evidence="2" key="1">
    <citation type="submission" date="2020-05" db="EMBL/GenBank/DDBJ databases">
        <title>WGS assembly of Panicum virgatum.</title>
        <authorList>
            <person name="Lovell J.T."/>
            <person name="Jenkins J."/>
            <person name="Shu S."/>
            <person name="Juenger T.E."/>
            <person name="Schmutz J."/>
        </authorList>
    </citation>
    <scope>NUCLEOTIDE SEQUENCE</scope>
    <source>
        <strain evidence="2">AP13</strain>
    </source>
</reference>
<sequence>MENWRSIPVASDRGAPRAFLSSAGDSDRGCPHARKAPSAPIHSLISSRIPSWDSGRRRRAAEGHEHWRWRLHTGTEQEATEPAAELTLAERCALDGQDPIACLWSADCRPRKVRWPARIPRPAAPPRHPTVRPGPPIAIGDAAAESLLRGGRNHGRRHHGSVSVVQLFAENVLGEWRLRADHAGAAVAIGTSRAGRNERDGHRRPLGSTAYPRRGRGAASGTAMGEGGRHMPVSPPFSALHARRQPEYWPAMVSCQV</sequence>
<organism evidence="2 3">
    <name type="scientific">Panicum virgatum</name>
    <name type="common">Blackwell switchgrass</name>
    <dbReference type="NCBI Taxonomy" id="38727"/>
    <lineage>
        <taxon>Eukaryota</taxon>
        <taxon>Viridiplantae</taxon>
        <taxon>Streptophyta</taxon>
        <taxon>Embryophyta</taxon>
        <taxon>Tracheophyta</taxon>
        <taxon>Spermatophyta</taxon>
        <taxon>Magnoliopsida</taxon>
        <taxon>Liliopsida</taxon>
        <taxon>Poales</taxon>
        <taxon>Poaceae</taxon>
        <taxon>PACMAD clade</taxon>
        <taxon>Panicoideae</taxon>
        <taxon>Panicodae</taxon>
        <taxon>Paniceae</taxon>
        <taxon>Panicinae</taxon>
        <taxon>Panicum</taxon>
        <taxon>Panicum sect. Hiantes</taxon>
    </lineage>
</organism>
<keyword evidence="3" id="KW-1185">Reference proteome</keyword>
<gene>
    <name evidence="2" type="ORF">PVAP13_2NG573920</name>
</gene>
<protein>
    <submittedName>
        <fullName evidence="2">Uncharacterized protein</fullName>
    </submittedName>
</protein>
<name>A0A8T0VTK2_PANVG</name>
<dbReference type="AlphaFoldDB" id="A0A8T0VTK2"/>
<feature type="region of interest" description="Disordered" evidence="1">
    <location>
        <begin position="1"/>
        <end position="40"/>
    </location>
</feature>